<dbReference type="InterPro" id="IPR035986">
    <property type="entry name" value="PKD_dom_sf"/>
</dbReference>
<comment type="caution">
    <text evidence="2">The sequence shown here is derived from an EMBL/GenBank/DDBJ whole genome shotgun (WGS) entry which is preliminary data.</text>
</comment>
<evidence type="ECO:0000259" key="1">
    <source>
        <dbReference type="PROSITE" id="PS50093"/>
    </source>
</evidence>
<reference evidence="2 3" key="1">
    <citation type="journal article" date="2015" name="Antonie Van Leeuwenhoek">
        <title>Tamlana nanhaiensis sp. nov., isolated from surface seawater collected from the South China Sea.</title>
        <authorList>
            <person name="Liu X."/>
            <person name="Lai Q."/>
            <person name="Du Y."/>
            <person name="Li G."/>
            <person name="Sun F."/>
            <person name="Shao Z."/>
        </authorList>
    </citation>
    <scope>NUCLEOTIDE SEQUENCE [LARGE SCALE GENOMIC DNA]</scope>
    <source>
        <strain evidence="2 3">FHC16</strain>
    </source>
</reference>
<proteinExistence type="predicted"/>
<dbReference type="CDD" id="cd00146">
    <property type="entry name" value="PKD"/>
    <property type="match status" value="1"/>
</dbReference>
<sequence length="1048" mass="116236">MTPCEDDESWARVFNLSDYGKTANDQFIINTAEIGISKSYNGAYLGVSVYSIDSNFPNSNPVPLGAGGYGLLPNIDSPQVVTLDLVSPIVVPREVDRILVAFHKHEDFYNPNSAEVIVAGTEQDTDVSWYYGCREYYDYVTTNNLKNPVPNANFFINVTGNMVDVSNSGERITLIHNVGDGIKRTRMFSCSYGAYHWARVFNLGEFGISQNEEYVVTSGQVGVSGADGGASLKFNFYRIDDNFPNSFSEENLIGSSQFQRVPPISEYNPQIINIEFEDPIVIKSSVDKILVEVVHDIVWGSGVMFVAGTDNDLDFSWYKGCGMGVNGGDWCNLEFITTDKLSRGNINFYINVSGKANPVSNLSFDMDISNICSEFLKEFSVTNKANVASVIWDFGDPASGVNNTSTDLSPFHDFSVDGTYTITATVTAIDASVHTFTKTIDVSEPPQAYGIENVYACEDTYNSGMSSSFDTSGILEQVLGGQTNKDVQFINSIGMVYDKLPNPYSNTMQGRETITIRVSHSNNPCCYSETTFDFIVNPLQQLESISDLVVCSMATNGFSTFNLQDVQESLIGTANNLQVLFFHEDGEQVQGDLTAVENTVANEEEITVQVHNTDTNCYNETTFKLKVNPLPEAHVLSELVGCDDNDDGISEYFNTSNVETEVLGNQTGLLVTYFKANGEELPNPLPNPYTNATANREEITVRVTNPATSCFSEAVLVLNTSTKPQINVPQSIFSCDLGNGYADFDTSNIESEIIGSQNGLKVLYFDANGNEINNFVSSNFQNTTPWQQAIHVRVENEFNSACYSETSLNLVVNELPSVTLQDSYFLCDLEPFYTLSIEDGFDSYLWEYQDGSQVSTGNVVNLEQAGNYTLTLGKTTNNTYCENSFNVALVRSQLPTITSVEKRELSDKNYIEVFVSGDGDFEYSIDGENFQNSNLFANVLGGVYSISVRDKLGCGADNQTVVLVDYPKFFTPNNDGINDYWNIKGVENFPEATVFIYDRYGKILKQLKTNSIGWDGTFRGEFMQNSDYWFSVKLDENYNFKGHFSLKR</sequence>
<dbReference type="InterPro" id="IPR026341">
    <property type="entry name" value="T9SS_type_B"/>
</dbReference>
<evidence type="ECO:0000313" key="2">
    <source>
        <dbReference type="EMBL" id="KJD31622.1"/>
    </source>
</evidence>
<organism evidence="2 3">
    <name type="scientific">Neotamlana nanhaiensis</name>
    <dbReference type="NCBI Taxonomy" id="1382798"/>
    <lineage>
        <taxon>Bacteria</taxon>
        <taxon>Pseudomonadati</taxon>
        <taxon>Bacteroidota</taxon>
        <taxon>Flavobacteriia</taxon>
        <taxon>Flavobacteriales</taxon>
        <taxon>Flavobacteriaceae</taxon>
        <taxon>Neotamlana</taxon>
    </lineage>
</organism>
<evidence type="ECO:0000313" key="3">
    <source>
        <dbReference type="Proteomes" id="UP000032361"/>
    </source>
</evidence>
<dbReference type="AlphaFoldDB" id="A0A0D7W188"/>
<dbReference type="SUPFAM" id="SSF49299">
    <property type="entry name" value="PKD domain"/>
    <property type="match status" value="1"/>
</dbReference>
<dbReference type="Pfam" id="PF18911">
    <property type="entry name" value="PKD_4"/>
    <property type="match status" value="1"/>
</dbReference>
<keyword evidence="3" id="KW-1185">Reference proteome</keyword>
<dbReference type="Gene3D" id="2.60.40.10">
    <property type="entry name" value="Immunoglobulins"/>
    <property type="match status" value="1"/>
</dbReference>
<protein>
    <recommendedName>
        <fullName evidence="1">PKD domain-containing protein</fullName>
    </recommendedName>
</protein>
<dbReference type="STRING" id="1382798.PK35_14115"/>
<gene>
    <name evidence="2" type="ORF">PK35_14115</name>
</gene>
<accession>A0A0D7W188</accession>
<dbReference type="NCBIfam" id="TIGR04131">
    <property type="entry name" value="Bac_Flav_CTERM"/>
    <property type="match status" value="1"/>
</dbReference>
<dbReference type="InterPro" id="IPR000601">
    <property type="entry name" value="PKD_dom"/>
</dbReference>
<dbReference type="PATRIC" id="fig|1382798.3.peg.1386"/>
<name>A0A0D7W188_9FLAO</name>
<dbReference type="EMBL" id="JTDV01000014">
    <property type="protein sequence ID" value="KJD31622.1"/>
    <property type="molecule type" value="Genomic_DNA"/>
</dbReference>
<dbReference type="PROSITE" id="PS50093">
    <property type="entry name" value="PKD"/>
    <property type="match status" value="1"/>
</dbReference>
<dbReference type="OrthoDB" id="9765926at2"/>
<dbReference type="Pfam" id="PF13585">
    <property type="entry name" value="CHU_C"/>
    <property type="match status" value="1"/>
</dbReference>
<dbReference type="InterPro" id="IPR013783">
    <property type="entry name" value="Ig-like_fold"/>
</dbReference>
<dbReference type="Proteomes" id="UP000032361">
    <property type="component" value="Unassembled WGS sequence"/>
</dbReference>
<feature type="domain" description="PKD" evidence="1">
    <location>
        <begin position="392"/>
        <end position="445"/>
    </location>
</feature>